<sequence>MNNSMNIIYENEYFIFYLSGENNTNIHLDSKSKEIQEKYDDEEVMSHEEKLKKVDELLEYFYNFWKFIEKSCDKKIYTMYFNINLVMINMPSGYFIKIKNTLDSLKSVIISNLKESYFKVENKLAKYFINLILTFYKPIKPVHLT</sequence>
<protein>
    <submittedName>
        <fullName evidence="1">Uncharacterized protein</fullName>
    </submittedName>
</protein>
<organism evidence="1">
    <name type="scientific">viral metagenome</name>
    <dbReference type="NCBI Taxonomy" id="1070528"/>
    <lineage>
        <taxon>unclassified sequences</taxon>
        <taxon>metagenomes</taxon>
        <taxon>organismal metagenomes</taxon>
    </lineage>
</organism>
<reference evidence="1" key="1">
    <citation type="journal article" date="2020" name="Nature">
        <title>Giant virus diversity and host interactions through global metagenomics.</title>
        <authorList>
            <person name="Schulz F."/>
            <person name="Roux S."/>
            <person name="Paez-Espino D."/>
            <person name="Jungbluth S."/>
            <person name="Walsh D.A."/>
            <person name="Denef V.J."/>
            <person name="McMahon K.D."/>
            <person name="Konstantinidis K.T."/>
            <person name="Eloe-Fadrosh E.A."/>
            <person name="Kyrpides N.C."/>
            <person name="Woyke T."/>
        </authorList>
    </citation>
    <scope>NUCLEOTIDE SEQUENCE</scope>
    <source>
        <strain evidence="1">GVMAG-M-3300027791-30</strain>
    </source>
</reference>
<dbReference type="EMBL" id="MN740474">
    <property type="protein sequence ID" value="QHU28701.1"/>
    <property type="molecule type" value="Genomic_DNA"/>
</dbReference>
<accession>A0A6C0LG81</accession>
<dbReference type="AlphaFoldDB" id="A0A6C0LG81"/>
<evidence type="ECO:0000313" key="1">
    <source>
        <dbReference type="EMBL" id="QHU28701.1"/>
    </source>
</evidence>
<name>A0A6C0LG81_9ZZZZ</name>
<proteinExistence type="predicted"/>